<protein>
    <submittedName>
        <fullName evidence="2">Uncharacterized protein</fullName>
    </submittedName>
</protein>
<dbReference type="Proteomes" id="UP001287286">
    <property type="component" value="Unassembled WGS sequence"/>
</dbReference>
<gene>
    <name evidence="2" type="ORF">Purlil1_8031</name>
</gene>
<evidence type="ECO:0000256" key="1">
    <source>
        <dbReference type="SAM" id="MobiDB-lite"/>
    </source>
</evidence>
<name>A0ABR0BUL1_PURLI</name>
<sequence>MLLDSQVLGLVAVGLPGWASISTCANGRHGQDTALNRGARPRIIRRGLALRGSVSDITSSCHVETVVTWGTLYVTRAAPATAAAGLSARNPAAHTALSAPGQGCSTPASGRGTAALQCLEYRVPRARQIGGTQASSATSPAAGGHEALRVQQGGTWDPGQEENVPPQVQPGHANGAGDMTAVNVGNMELLPAWTGKPPTVTSTSLVFPLILSFRPQPPPLSNLVTASPRPATHLESPPPASNAPAFAFSAVCRICLLPTSFASYPHANPAVLVLRVSLVVVAPSPRLGLPAASPLGAYAFDATTA</sequence>
<proteinExistence type="predicted"/>
<organism evidence="2 3">
    <name type="scientific">Purpureocillium lilacinum</name>
    <name type="common">Paecilomyces lilacinus</name>
    <dbReference type="NCBI Taxonomy" id="33203"/>
    <lineage>
        <taxon>Eukaryota</taxon>
        <taxon>Fungi</taxon>
        <taxon>Dikarya</taxon>
        <taxon>Ascomycota</taxon>
        <taxon>Pezizomycotina</taxon>
        <taxon>Sordariomycetes</taxon>
        <taxon>Hypocreomycetidae</taxon>
        <taxon>Hypocreales</taxon>
        <taxon>Ophiocordycipitaceae</taxon>
        <taxon>Purpureocillium</taxon>
    </lineage>
</organism>
<evidence type="ECO:0000313" key="3">
    <source>
        <dbReference type="Proteomes" id="UP001287286"/>
    </source>
</evidence>
<evidence type="ECO:0000313" key="2">
    <source>
        <dbReference type="EMBL" id="KAK4087700.1"/>
    </source>
</evidence>
<comment type="caution">
    <text evidence="2">The sequence shown here is derived from an EMBL/GenBank/DDBJ whole genome shotgun (WGS) entry which is preliminary data.</text>
</comment>
<accession>A0ABR0BUL1</accession>
<keyword evidence="3" id="KW-1185">Reference proteome</keyword>
<dbReference type="EMBL" id="JAWRVI010000030">
    <property type="protein sequence ID" value="KAK4087700.1"/>
    <property type="molecule type" value="Genomic_DNA"/>
</dbReference>
<feature type="region of interest" description="Disordered" evidence="1">
    <location>
        <begin position="152"/>
        <end position="174"/>
    </location>
</feature>
<reference evidence="2 3" key="1">
    <citation type="journal article" date="2024" name="Microbiol. Resour. Announc.">
        <title>Genome annotations for the ascomycete fungi Trichoderma harzianum, Trichoderma aggressivum, and Purpureocillium lilacinum.</title>
        <authorList>
            <person name="Beijen E.P.W."/>
            <person name="Ohm R.A."/>
        </authorList>
    </citation>
    <scope>NUCLEOTIDE SEQUENCE [LARGE SCALE GENOMIC DNA]</scope>
    <source>
        <strain evidence="2 3">CBS 150709</strain>
    </source>
</reference>